<gene>
    <name evidence="6" type="ORF">NONO_c48310</name>
</gene>
<dbReference type="GO" id="GO:0045892">
    <property type="term" value="P:negative regulation of DNA-templated transcription"/>
    <property type="evidence" value="ECO:0007669"/>
    <property type="project" value="UniProtKB-ARBA"/>
</dbReference>
<keyword evidence="3" id="KW-0804">Transcription</keyword>
<dbReference type="Pfam" id="PF21351">
    <property type="entry name" value="TetR_C_41"/>
    <property type="match status" value="1"/>
</dbReference>
<accession>W5TJS8</accession>
<dbReference type="EMBL" id="CP006850">
    <property type="protein sequence ID" value="AHH19615.1"/>
    <property type="molecule type" value="Genomic_DNA"/>
</dbReference>
<dbReference type="KEGG" id="nno:NONO_c48310"/>
<dbReference type="FunFam" id="1.10.10.60:FF:000141">
    <property type="entry name" value="TetR family transcriptional regulator"/>
    <property type="match status" value="1"/>
</dbReference>
<dbReference type="SUPFAM" id="SSF46689">
    <property type="entry name" value="Homeodomain-like"/>
    <property type="match status" value="1"/>
</dbReference>
<keyword evidence="7" id="KW-1185">Reference proteome</keyword>
<dbReference type="AlphaFoldDB" id="W5TJS8"/>
<dbReference type="HOGENOM" id="CLU_069356_24_2_11"/>
<sequence>MSSSNVAVDLSLCLPGLMQKRGMLHTRSMRSRRDENAADTRRALVECAAKLFAANGFDHTSTDQIAAAARVTKGAVYHHFTNKRTLFQAALELVDARTVAAIAASSGAASTPWEATVDGLNAFLDRCLDPDYQQICFRDGPTALGFVQWWEHGERHVEGALEAALSALRGDGSIITADVDALSHVLYGALSAAALAITRAEDQRAARDAMGRTLIELLEGRRPRRHAPD</sequence>
<dbReference type="InterPro" id="IPR049484">
    <property type="entry name" value="Rv0078-like_C"/>
</dbReference>
<dbReference type="Gene3D" id="1.10.357.10">
    <property type="entry name" value="Tetracycline Repressor, domain 2"/>
    <property type="match status" value="1"/>
</dbReference>
<keyword evidence="2 4" id="KW-0238">DNA-binding</keyword>
<protein>
    <submittedName>
        <fullName evidence="6">Putative transcriptional regulator, TetR family</fullName>
    </submittedName>
</protein>
<feature type="domain" description="HTH tetR-type" evidence="5">
    <location>
        <begin position="38"/>
        <end position="98"/>
    </location>
</feature>
<dbReference type="InterPro" id="IPR009057">
    <property type="entry name" value="Homeodomain-like_sf"/>
</dbReference>
<dbReference type="InterPro" id="IPR001647">
    <property type="entry name" value="HTH_TetR"/>
</dbReference>
<dbReference type="PRINTS" id="PR00455">
    <property type="entry name" value="HTHTETR"/>
</dbReference>
<evidence type="ECO:0000256" key="3">
    <source>
        <dbReference type="ARBA" id="ARBA00023163"/>
    </source>
</evidence>
<organism evidence="6 7">
    <name type="scientific">Nocardia nova SH22a</name>
    <dbReference type="NCBI Taxonomy" id="1415166"/>
    <lineage>
        <taxon>Bacteria</taxon>
        <taxon>Bacillati</taxon>
        <taxon>Actinomycetota</taxon>
        <taxon>Actinomycetes</taxon>
        <taxon>Mycobacteriales</taxon>
        <taxon>Nocardiaceae</taxon>
        <taxon>Nocardia</taxon>
    </lineage>
</organism>
<dbReference type="Proteomes" id="UP000019150">
    <property type="component" value="Chromosome"/>
</dbReference>
<feature type="DNA-binding region" description="H-T-H motif" evidence="4">
    <location>
        <begin position="61"/>
        <end position="80"/>
    </location>
</feature>
<name>W5TJS8_9NOCA</name>
<dbReference type="InterPro" id="IPR023772">
    <property type="entry name" value="DNA-bd_HTH_TetR-type_CS"/>
</dbReference>
<proteinExistence type="predicted"/>
<dbReference type="PANTHER" id="PTHR30055:SF234">
    <property type="entry name" value="HTH-TYPE TRANSCRIPTIONAL REGULATOR BETI"/>
    <property type="match status" value="1"/>
</dbReference>
<dbReference type="PROSITE" id="PS50977">
    <property type="entry name" value="HTH_TETR_2"/>
    <property type="match status" value="1"/>
</dbReference>
<dbReference type="STRING" id="1415166.NONO_c48310"/>
<dbReference type="Pfam" id="PF00440">
    <property type="entry name" value="TetR_N"/>
    <property type="match status" value="1"/>
</dbReference>
<evidence type="ECO:0000313" key="6">
    <source>
        <dbReference type="EMBL" id="AHH19615.1"/>
    </source>
</evidence>
<evidence type="ECO:0000256" key="2">
    <source>
        <dbReference type="ARBA" id="ARBA00023125"/>
    </source>
</evidence>
<dbReference type="InterPro" id="IPR050109">
    <property type="entry name" value="HTH-type_TetR-like_transc_reg"/>
</dbReference>
<dbReference type="eggNOG" id="COG1309">
    <property type="taxonomic scope" value="Bacteria"/>
</dbReference>
<evidence type="ECO:0000313" key="7">
    <source>
        <dbReference type="Proteomes" id="UP000019150"/>
    </source>
</evidence>
<reference evidence="6 7" key="1">
    <citation type="journal article" date="2014" name="Appl. Environ. Microbiol.">
        <title>Insights into the Microbial Degradation of Rubber and Gutta-Percha by Analysis of the Complete Genome of Nocardia nova SH22a.</title>
        <authorList>
            <person name="Luo Q."/>
            <person name="Hiessl S."/>
            <person name="Poehlein A."/>
            <person name="Daniel R."/>
            <person name="Steinbuchel A."/>
        </authorList>
    </citation>
    <scope>NUCLEOTIDE SEQUENCE [LARGE SCALE GENOMIC DNA]</scope>
    <source>
        <strain evidence="6">SH22a</strain>
    </source>
</reference>
<dbReference type="PATRIC" id="fig|1415166.3.peg.4981"/>
<dbReference type="PROSITE" id="PS01081">
    <property type="entry name" value="HTH_TETR_1"/>
    <property type="match status" value="1"/>
</dbReference>
<keyword evidence="1" id="KW-0805">Transcription regulation</keyword>
<dbReference type="GO" id="GO:0000976">
    <property type="term" value="F:transcription cis-regulatory region binding"/>
    <property type="evidence" value="ECO:0007669"/>
    <property type="project" value="TreeGrafter"/>
</dbReference>
<evidence type="ECO:0000256" key="4">
    <source>
        <dbReference type="PROSITE-ProRule" id="PRU00335"/>
    </source>
</evidence>
<evidence type="ECO:0000259" key="5">
    <source>
        <dbReference type="PROSITE" id="PS50977"/>
    </source>
</evidence>
<dbReference type="PANTHER" id="PTHR30055">
    <property type="entry name" value="HTH-TYPE TRANSCRIPTIONAL REGULATOR RUTR"/>
    <property type="match status" value="1"/>
</dbReference>
<evidence type="ECO:0000256" key="1">
    <source>
        <dbReference type="ARBA" id="ARBA00023015"/>
    </source>
</evidence>
<dbReference type="GO" id="GO:0003700">
    <property type="term" value="F:DNA-binding transcription factor activity"/>
    <property type="evidence" value="ECO:0007669"/>
    <property type="project" value="TreeGrafter"/>
</dbReference>